<sequence length="502" mass="57652">AATPTFSRSSWRSKNYAFEFVECINSVVQTEMISSIRNARVHTLIVDESTDISVHKMLVLYIKFREQTDFSYKTVFAGIIQLSGCTAENILDAITKFYADHALDMNKMVMFTSDGASVMLGRHKGVAALLKRQVPHLTEQHCVAHREDLGIDDAWKDVPIMKEVETLLRTVYSMFCRSSVKKAKFTEMAEVLEVDSLSFRPLNEVRWLSRYQAVHAFLRNFSALTEYCAKDADSDPIAKYCHRKLTDTKYKFAITVLAEVLEELAQLCTCLQRSNLTVMDGHCIARAKIQKLRAQYLGERVHWGKRALAVLESESAVNTRDILLFVHKVCEHLDARFPENELKEWAAFEPDTLDHAVGEFDHGLNDVTSLAKKFEALMHEADDSVPGRICQQYNEFKFMVNEKRKIGLLRSFSEIVTWSLKSEHFPDLAQLLDICGTFQASSADCERGFSLMNAIKTKSRNRLEVFHLDQLMRIKLRQKEGPIDLDKVYNHWKGDKDRREKI</sequence>
<dbReference type="SUPFAM" id="SSF53098">
    <property type="entry name" value="Ribonuclease H-like"/>
    <property type="match status" value="1"/>
</dbReference>
<protein>
    <recommendedName>
        <fullName evidence="1">HAT C-terminal dimerisation domain-containing protein</fullName>
    </recommendedName>
</protein>
<proteinExistence type="predicted"/>
<reference evidence="2" key="1">
    <citation type="submission" date="2025-08" db="UniProtKB">
        <authorList>
            <consortium name="Ensembl"/>
        </authorList>
    </citation>
    <scope>IDENTIFICATION</scope>
</reference>
<dbReference type="AlphaFoldDB" id="A0A8C1MMI3"/>
<dbReference type="InterPro" id="IPR008906">
    <property type="entry name" value="HATC_C_dom"/>
</dbReference>
<organism evidence="2 3">
    <name type="scientific">Cyprinus carpio</name>
    <name type="common">Common carp</name>
    <dbReference type="NCBI Taxonomy" id="7962"/>
    <lineage>
        <taxon>Eukaryota</taxon>
        <taxon>Metazoa</taxon>
        <taxon>Chordata</taxon>
        <taxon>Craniata</taxon>
        <taxon>Vertebrata</taxon>
        <taxon>Euteleostomi</taxon>
        <taxon>Actinopterygii</taxon>
        <taxon>Neopterygii</taxon>
        <taxon>Teleostei</taxon>
        <taxon>Ostariophysi</taxon>
        <taxon>Cypriniformes</taxon>
        <taxon>Cyprinidae</taxon>
        <taxon>Cyprininae</taxon>
        <taxon>Cyprinus</taxon>
    </lineage>
</organism>
<evidence type="ECO:0000259" key="1">
    <source>
        <dbReference type="Pfam" id="PF05699"/>
    </source>
</evidence>
<dbReference type="PANTHER" id="PTHR46880:SF8">
    <property type="entry name" value="E3 SUMO-PROTEIN LIGASE KIAA1586"/>
    <property type="match status" value="1"/>
</dbReference>
<dbReference type="Proteomes" id="UP000694427">
    <property type="component" value="Unplaced"/>
</dbReference>
<feature type="domain" description="HAT C-terminal dimerisation" evidence="1">
    <location>
        <begin position="410"/>
        <end position="474"/>
    </location>
</feature>
<accession>A0A8C1MMI3</accession>
<reference evidence="2" key="2">
    <citation type="submission" date="2025-09" db="UniProtKB">
        <authorList>
            <consortium name="Ensembl"/>
        </authorList>
    </citation>
    <scope>IDENTIFICATION</scope>
</reference>
<evidence type="ECO:0000313" key="2">
    <source>
        <dbReference type="Ensembl" id="ENSCCRP00010078626.1"/>
    </source>
</evidence>
<dbReference type="InterPro" id="IPR012337">
    <property type="entry name" value="RNaseH-like_sf"/>
</dbReference>
<dbReference type="Ensembl" id="ENSCCRT00010087252.1">
    <property type="protein sequence ID" value="ENSCCRP00010078626.1"/>
    <property type="gene ID" value="ENSCCRG00010034375.1"/>
</dbReference>
<dbReference type="PANTHER" id="PTHR46880">
    <property type="entry name" value="RAS-ASSOCIATING DOMAIN-CONTAINING PROTEIN"/>
    <property type="match status" value="1"/>
</dbReference>
<dbReference type="Pfam" id="PF05699">
    <property type="entry name" value="Dimer_Tnp_hAT"/>
    <property type="match status" value="1"/>
</dbReference>
<evidence type="ECO:0000313" key="3">
    <source>
        <dbReference type="Proteomes" id="UP000694427"/>
    </source>
</evidence>
<name>A0A8C1MMI3_CYPCA</name>
<dbReference type="GO" id="GO:0046983">
    <property type="term" value="F:protein dimerization activity"/>
    <property type="evidence" value="ECO:0007669"/>
    <property type="project" value="InterPro"/>
</dbReference>
<keyword evidence="3" id="KW-1185">Reference proteome</keyword>